<dbReference type="CDD" id="cd16327">
    <property type="entry name" value="RseB"/>
    <property type="match status" value="1"/>
</dbReference>
<feature type="compositionally biased region" description="Low complexity" evidence="5">
    <location>
        <begin position="323"/>
        <end position="336"/>
    </location>
</feature>
<organism evidence="9 10">
    <name type="scientific">Solimonas terrae</name>
    <dbReference type="NCBI Taxonomy" id="1396819"/>
    <lineage>
        <taxon>Bacteria</taxon>
        <taxon>Pseudomonadati</taxon>
        <taxon>Pseudomonadota</taxon>
        <taxon>Gammaproteobacteria</taxon>
        <taxon>Nevskiales</taxon>
        <taxon>Nevskiaceae</taxon>
        <taxon>Solimonas</taxon>
    </lineage>
</organism>
<evidence type="ECO:0000259" key="7">
    <source>
        <dbReference type="Pfam" id="PF03888"/>
    </source>
</evidence>
<evidence type="ECO:0000259" key="8">
    <source>
        <dbReference type="Pfam" id="PF17188"/>
    </source>
</evidence>
<keyword evidence="3 6" id="KW-0732">Signal</keyword>
<dbReference type="GO" id="GO:0045152">
    <property type="term" value="F:antisigma factor binding"/>
    <property type="evidence" value="ECO:0007669"/>
    <property type="project" value="TreeGrafter"/>
</dbReference>
<dbReference type="PIRSF" id="PIRSF005427">
    <property type="entry name" value="RseB"/>
    <property type="match status" value="1"/>
</dbReference>
<evidence type="ECO:0000256" key="5">
    <source>
        <dbReference type="SAM" id="MobiDB-lite"/>
    </source>
</evidence>
<dbReference type="PANTHER" id="PTHR38782">
    <property type="match status" value="1"/>
</dbReference>
<dbReference type="GO" id="GO:0032885">
    <property type="term" value="P:regulation of polysaccharide biosynthetic process"/>
    <property type="evidence" value="ECO:0007669"/>
    <property type="project" value="TreeGrafter"/>
</dbReference>
<evidence type="ECO:0000313" key="10">
    <source>
        <dbReference type="Proteomes" id="UP000472676"/>
    </source>
</evidence>
<comment type="caution">
    <text evidence="9">The sequence shown here is derived from an EMBL/GenBank/DDBJ whole genome shotgun (WGS) entry which is preliminary data.</text>
</comment>
<feature type="chain" id="PRO_5026741640" description="Transcriptional regulator" evidence="6">
    <location>
        <begin position="21"/>
        <end position="336"/>
    </location>
</feature>
<dbReference type="GO" id="GO:0030288">
    <property type="term" value="C:outer membrane-bounded periplasmic space"/>
    <property type="evidence" value="ECO:0007669"/>
    <property type="project" value="TreeGrafter"/>
</dbReference>
<keyword evidence="4" id="KW-0574">Periplasm</keyword>
<dbReference type="InterPro" id="IPR038484">
    <property type="entry name" value="MucB/RseB_C_sf"/>
</dbReference>
<protein>
    <recommendedName>
        <fullName evidence="11">Transcriptional regulator</fullName>
    </recommendedName>
</protein>
<accession>A0A6M2BQ65</accession>
<dbReference type="Gene3D" id="2.50.20.10">
    <property type="entry name" value="Lipoprotein localisation LolA/LolB/LppX"/>
    <property type="match status" value="1"/>
</dbReference>
<proteinExistence type="inferred from homology"/>
<evidence type="ECO:0000256" key="4">
    <source>
        <dbReference type="ARBA" id="ARBA00022764"/>
    </source>
</evidence>
<feature type="domain" description="MucB/RseB N-terminal" evidence="7">
    <location>
        <begin position="23"/>
        <end position="198"/>
    </location>
</feature>
<evidence type="ECO:0000313" key="9">
    <source>
        <dbReference type="EMBL" id="NGY04440.1"/>
    </source>
</evidence>
<dbReference type="Pfam" id="PF17188">
    <property type="entry name" value="MucB_RseB_C"/>
    <property type="match status" value="1"/>
</dbReference>
<evidence type="ECO:0008006" key="11">
    <source>
        <dbReference type="Google" id="ProtNLM"/>
    </source>
</evidence>
<evidence type="ECO:0000256" key="2">
    <source>
        <dbReference type="ARBA" id="ARBA00008150"/>
    </source>
</evidence>
<comment type="subcellular location">
    <subcellularLocation>
        <location evidence="1">Periplasm</location>
    </subcellularLocation>
</comment>
<feature type="region of interest" description="Disordered" evidence="5">
    <location>
        <begin position="315"/>
        <end position="336"/>
    </location>
</feature>
<dbReference type="InterPro" id="IPR033436">
    <property type="entry name" value="MucB/RseB_C"/>
</dbReference>
<reference evidence="9 10" key="1">
    <citation type="journal article" date="2014" name="Int. J. Syst. Evol. Microbiol.">
        <title>Solimonas terrae sp. nov., isolated from soil.</title>
        <authorList>
            <person name="Kim S.J."/>
            <person name="Moon J.Y."/>
            <person name="Weon H.Y."/>
            <person name="Ahn J.H."/>
            <person name="Chen W.M."/>
            <person name="Kwon S.W."/>
        </authorList>
    </citation>
    <scope>NUCLEOTIDE SEQUENCE [LARGE SCALE GENOMIC DNA]</scope>
    <source>
        <strain evidence="9 10">KIS83-12</strain>
    </source>
</reference>
<feature type="domain" description="MucB/RseB C-terminal" evidence="8">
    <location>
        <begin position="226"/>
        <end position="317"/>
    </location>
</feature>
<evidence type="ECO:0000256" key="3">
    <source>
        <dbReference type="ARBA" id="ARBA00022729"/>
    </source>
</evidence>
<dbReference type="Pfam" id="PF03888">
    <property type="entry name" value="MucB_RseB"/>
    <property type="match status" value="1"/>
</dbReference>
<evidence type="ECO:0000256" key="6">
    <source>
        <dbReference type="SAM" id="SignalP"/>
    </source>
</evidence>
<dbReference type="Proteomes" id="UP000472676">
    <property type="component" value="Unassembled WGS sequence"/>
</dbReference>
<dbReference type="RefSeq" id="WP_166253822.1">
    <property type="nucleotide sequence ID" value="NZ_JAAMOW010000003.1"/>
</dbReference>
<name>A0A6M2BQ65_9GAMM</name>
<sequence>MRHRVALGLLAAGWSLAATAADPADWLAQMSEAARAANYQGVIVYQTHDRLETMRVVHRYRKGQEVERVQTLTGAPREIIRTGNEVVCLLPKDRKVTLELPTPKALFPGLTPERVAQISRYYEFRDVGEARIAGRKCRGITIAPRDQYRYGYEIWADADTAVPVKVNLIGRGNAVMEQLMFTEIEFPKSIPDSALQPELDPAKFQKVTRFVPEPKPFNVDTEADAQFANLPPGYHVAMRDVRPTLDGQGVVEHMLLSDGLSAISVFTAHRRPTAQAFQGFSQIGALSAYGRVVGSIHITVVGEAPSDTVRLIGENVQPPPGVTAPASDASDPTPSP</sequence>
<keyword evidence="10" id="KW-1185">Reference proteome</keyword>
<dbReference type="EMBL" id="JAAMOW010000003">
    <property type="protein sequence ID" value="NGY04440.1"/>
    <property type="molecule type" value="Genomic_DNA"/>
</dbReference>
<dbReference type="InterPro" id="IPR033434">
    <property type="entry name" value="MucB/RseB_N"/>
</dbReference>
<dbReference type="InterPro" id="IPR005588">
    <property type="entry name" value="MucB_RseB"/>
</dbReference>
<comment type="similarity">
    <text evidence="2">Belongs to the RseB family.</text>
</comment>
<dbReference type="Gene3D" id="3.30.200.100">
    <property type="entry name" value="MucB/RseB, C-terminal domain"/>
    <property type="match status" value="1"/>
</dbReference>
<evidence type="ECO:0000256" key="1">
    <source>
        <dbReference type="ARBA" id="ARBA00004418"/>
    </source>
</evidence>
<dbReference type="AlphaFoldDB" id="A0A6M2BQ65"/>
<gene>
    <name evidence="9" type="ORF">G7Y85_06675</name>
</gene>
<feature type="signal peptide" evidence="6">
    <location>
        <begin position="1"/>
        <end position="20"/>
    </location>
</feature>
<dbReference type="PANTHER" id="PTHR38782:SF1">
    <property type="entry name" value="SIGMA-E FACTOR REGULATORY PROTEIN RSEB"/>
    <property type="match status" value="1"/>
</dbReference>